<feature type="compositionally biased region" description="Low complexity" evidence="1">
    <location>
        <begin position="562"/>
        <end position="580"/>
    </location>
</feature>
<keyword evidence="2" id="KW-1133">Transmembrane helix</keyword>
<dbReference type="PANTHER" id="PTHR22050">
    <property type="entry name" value="RW1 PROTEIN HOMOLOG"/>
    <property type="match status" value="1"/>
</dbReference>
<reference evidence="3" key="1">
    <citation type="submission" date="2021-01" db="EMBL/GenBank/DDBJ databases">
        <authorList>
            <person name="Corre E."/>
            <person name="Pelletier E."/>
            <person name="Niang G."/>
            <person name="Scheremetjew M."/>
            <person name="Finn R."/>
            <person name="Kale V."/>
            <person name="Holt S."/>
            <person name="Cochrane G."/>
            <person name="Meng A."/>
            <person name="Brown T."/>
            <person name="Cohen L."/>
        </authorList>
    </citation>
    <scope>NUCLEOTIDE SEQUENCE</scope>
    <source>
        <strain evidence="3">GSBS06</strain>
    </source>
</reference>
<feature type="transmembrane region" description="Helical" evidence="2">
    <location>
        <begin position="262"/>
        <end position="285"/>
    </location>
</feature>
<accession>A0A7S3V2G8</accession>
<dbReference type="PANTHER" id="PTHR22050:SF0">
    <property type="entry name" value="TRANSMEMBRANE PROTEIN 131 HOMOLOG"/>
    <property type="match status" value="1"/>
</dbReference>
<dbReference type="EMBL" id="HBIN01022533">
    <property type="protein sequence ID" value="CAE0447327.1"/>
    <property type="molecule type" value="Transcribed_RNA"/>
</dbReference>
<feature type="transmembrane region" description="Helical" evidence="2">
    <location>
        <begin position="186"/>
        <end position="207"/>
    </location>
</feature>
<feature type="transmembrane region" description="Helical" evidence="2">
    <location>
        <begin position="96"/>
        <end position="115"/>
    </location>
</feature>
<feature type="transmembrane region" description="Helical" evidence="2">
    <location>
        <begin position="291"/>
        <end position="309"/>
    </location>
</feature>
<feature type="compositionally biased region" description="Basic residues" evidence="1">
    <location>
        <begin position="696"/>
        <end position="712"/>
    </location>
</feature>
<feature type="compositionally biased region" description="Basic residues" evidence="1">
    <location>
        <begin position="448"/>
        <end position="458"/>
    </location>
</feature>
<evidence type="ECO:0000313" key="3">
    <source>
        <dbReference type="EMBL" id="CAE0447327.1"/>
    </source>
</evidence>
<sequence length="727" mass="81780">MRAQEREPPPAAFLRLSTFRQVGLGGLTDCSGTYFIINLAAILFAATFLFIFVIILNYDASFDPDKWQGSYNGTMTCETPKGPDEFVQQPYGAVSSYAYVLFAVLCGQLGLYDIISWRERSKIWRETHLNHDGMRRNSRTSIRSHETLGSLTTVSAEHEAMSYRRRYNEYVMGKRGNPSLAVRQPIWSLLFGVTLSFLGFTGFLYHASLTNLAKRLDVFALWALVVHLIAYSWTRFFSDGVTWKFMCIDLSRYQNNPRRSSYFSTLVFLMLASFADFGLFLYLELLEQTEYDIAVLLAGFLLFVTPMFMHWFNMGKKIDSSWSLLILALACMLVAYLLNEYDQPGEQLCDHGGFTSHAVWHVLSALGVFLLFLFFRSDVYIRDVPIDELNSPRLSIANPAALGFVNQRLSMVREPTGEDIETGVGPSNLGPADEADEDMAIASSALSARRKKKKKRPSAIRGTIPQLSTENQEVLDDSISMKRRLMNEGPDADIQVQVEQMWTCSRCNNTENSISMEACTRCGNSRPSLDNMVVIPFAAPTQKIPMGARSQISRTDSRRSNRSSASKRSNQSKRSSASKRTAQSSAQRVNKRASTNTRASNRATTQPRASNKRNSQNRTQERASNPRSSNARTAPRNSNARATNPRSSNARTQPRNSNARATNPRSSNSRTTQPRNSATRQATIPQAVPVTEDRNSKRRSQNRTQNRKRRSQNRAPVPPSVDDDPPI</sequence>
<dbReference type="AlphaFoldDB" id="A0A7S3V2G8"/>
<feature type="transmembrane region" description="Helical" evidence="2">
    <location>
        <begin position="321"/>
        <end position="338"/>
    </location>
</feature>
<feature type="region of interest" description="Disordered" evidence="1">
    <location>
        <begin position="542"/>
        <end position="727"/>
    </location>
</feature>
<feature type="compositionally biased region" description="Polar residues" evidence="1">
    <location>
        <begin position="581"/>
        <end position="684"/>
    </location>
</feature>
<name>A0A7S3V2G8_9STRA</name>
<keyword evidence="2" id="KW-0472">Membrane</keyword>
<proteinExistence type="predicted"/>
<evidence type="ECO:0000256" key="2">
    <source>
        <dbReference type="SAM" id="Phobius"/>
    </source>
</evidence>
<dbReference type="InterPro" id="IPR039877">
    <property type="entry name" value="TMEM131-like"/>
</dbReference>
<evidence type="ECO:0000256" key="1">
    <source>
        <dbReference type="SAM" id="MobiDB-lite"/>
    </source>
</evidence>
<organism evidence="3">
    <name type="scientific">Aplanochytrium stocchinoi</name>
    <dbReference type="NCBI Taxonomy" id="215587"/>
    <lineage>
        <taxon>Eukaryota</taxon>
        <taxon>Sar</taxon>
        <taxon>Stramenopiles</taxon>
        <taxon>Bigyra</taxon>
        <taxon>Labyrinthulomycetes</taxon>
        <taxon>Thraustochytrida</taxon>
        <taxon>Thraustochytriidae</taxon>
        <taxon>Aplanochytrium</taxon>
    </lineage>
</organism>
<gene>
    <name evidence="3" type="ORF">ASTO00021_LOCUS17300</name>
</gene>
<protein>
    <submittedName>
        <fullName evidence="3">Uncharacterized protein</fullName>
    </submittedName>
</protein>
<keyword evidence="2" id="KW-0812">Transmembrane</keyword>
<feature type="region of interest" description="Disordered" evidence="1">
    <location>
        <begin position="447"/>
        <end position="473"/>
    </location>
</feature>
<dbReference type="GO" id="GO:0016020">
    <property type="term" value="C:membrane"/>
    <property type="evidence" value="ECO:0007669"/>
    <property type="project" value="TreeGrafter"/>
</dbReference>
<feature type="transmembrane region" description="Helical" evidence="2">
    <location>
        <begin position="34"/>
        <end position="58"/>
    </location>
</feature>
<feature type="transmembrane region" description="Helical" evidence="2">
    <location>
        <begin position="219"/>
        <end position="237"/>
    </location>
</feature>
<feature type="transmembrane region" description="Helical" evidence="2">
    <location>
        <begin position="358"/>
        <end position="375"/>
    </location>
</feature>